<evidence type="ECO:0000256" key="5">
    <source>
        <dbReference type="ARBA" id="ARBA00022723"/>
    </source>
</evidence>
<dbReference type="GO" id="GO:0016787">
    <property type="term" value="F:hydrolase activity"/>
    <property type="evidence" value="ECO:0007669"/>
    <property type="project" value="UniProtKB-KW"/>
</dbReference>
<keyword evidence="6" id="KW-0378">Hydrolase</keyword>
<comment type="caution">
    <text evidence="9">The sequence shown here is derived from an EMBL/GenBank/DDBJ whole genome shotgun (WGS) entry which is preliminary data.</text>
</comment>
<dbReference type="InterPro" id="IPR027806">
    <property type="entry name" value="HARBI1_dom"/>
</dbReference>
<sequence>MLNDERSSDDELFFMDYDDDEDFGNVLMVNYFVANTHSNNTIHNSLRTVCSFGTEIIRLTNQDVVHERILDKYPFFKDCIGAIDGTHIAAWAPESRQTSFRGRKTNITQNVMLVFDFDMKFSFVYTGWEGTANDSRVFVDAVTRSSNNFPMPLRGIF</sequence>
<evidence type="ECO:0000256" key="3">
    <source>
        <dbReference type="ARBA" id="ARBA00006958"/>
    </source>
</evidence>
<keyword evidence="10" id="KW-1185">Reference proteome</keyword>
<dbReference type="EMBL" id="JBFOLK010000004">
    <property type="protein sequence ID" value="KAL2518335.1"/>
    <property type="molecule type" value="Genomic_DNA"/>
</dbReference>
<evidence type="ECO:0000256" key="4">
    <source>
        <dbReference type="ARBA" id="ARBA00022722"/>
    </source>
</evidence>
<keyword evidence="4" id="KW-0540">Nuclease</keyword>
<comment type="subcellular location">
    <subcellularLocation>
        <location evidence="2">Nucleus</location>
    </subcellularLocation>
</comment>
<keyword evidence="7" id="KW-0539">Nucleus</keyword>
<proteinExistence type="inferred from homology"/>
<comment type="similarity">
    <text evidence="3">Belongs to the HARBI1 family.</text>
</comment>
<dbReference type="PANTHER" id="PTHR22930">
    <property type="match status" value="1"/>
</dbReference>
<dbReference type="PANTHER" id="PTHR22930:SF280">
    <property type="entry name" value="OS11G0202600 PROTEIN"/>
    <property type="match status" value="1"/>
</dbReference>
<comment type="cofactor">
    <cofactor evidence="1">
        <name>a divalent metal cation</name>
        <dbReference type="ChEBI" id="CHEBI:60240"/>
    </cofactor>
</comment>
<dbReference type="Proteomes" id="UP001604336">
    <property type="component" value="Unassembled WGS sequence"/>
</dbReference>
<keyword evidence="5" id="KW-0479">Metal-binding</keyword>
<evidence type="ECO:0000313" key="10">
    <source>
        <dbReference type="Proteomes" id="UP001604336"/>
    </source>
</evidence>
<evidence type="ECO:0000256" key="2">
    <source>
        <dbReference type="ARBA" id="ARBA00004123"/>
    </source>
</evidence>
<dbReference type="GO" id="GO:0046872">
    <property type="term" value="F:metal ion binding"/>
    <property type="evidence" value="ECO:0007669"/>
    <property type="project" value="UniProtKB-KW"/>
</dbReference>
<evidence type="ECO:0000313" key="9">
    <source>
        <dbReference type="EMBL" id="KAL2518335.1"/>
    </source>
</evidence>
<accession>A0ABD1U012</accession>
<evidence type="ECO:0000256" key="1">
    <source>
        <dbReference type="ARBA" id="ARBA00001968"/>
    </source>
</evidence>
<reference evidence="10" key="1">
    <citation type="submission" date="2024-07" db="EMBL/GenBank/DDBJ databases">
        <title>Two chromosome-level genome assemblies of Korean endemic species Abeliophyllum distichum and Forsythia ovata (Oleaceae).</title>
        <authorList>
            <person name="Jang H."/>
        </authorList>
    </citation>
    <scope>NUCLEOTIDE SEQUENCE [LARGE SCALE GENOMIC DNA]</scope>
</reference>
<dbReference type="InterPro" id="IPR045249">
    <property type="entry name" value="HARBI1-like"/>
</dbReference>
<protein>
    <recommendedName>
        <fullName evidence="8">DDE Tnp4 domain-containing protein</fullName>
    </recommendedName>
</protein>
<feature type="domain" description="DDE Tnp4" evidence="8">
    <location>
        <begin position="83"/>
        <end position="139"/>
    </location>
</feature>
<dbReference type="GO" id="GO:0005634">
    <property type="term" value="C:nucleus"/>
    <property type="evidence" value="ECO:0007669"/>
    <property type="project" value="UniProtKB-SubCell"/>
</dbReference>
<dbReference type="AlphaFoldDB" id="A0ABD1U012"/>
<organism evidence="9 10">
    <name type="scientific">Abeliophyllum distichum</name>
    <dbReference type="NCBI Taxonomy" id="126358"/>
    <lineage>
        <taxon>Eukaryota</taxon>
        <taxon>Viridiplantae</taxon>
        <taxon>Streptophyta</taxon>
        <taxon>Embryophyta</taxon>
        <taxon>Tracheophyta</taxon>
        <taxon>Spermatophyta</taxon>
        <taxon>Magnoliopsida</taxon>
        <taxon>eudicotyledons</taxon>
        <taxon>Gunneridae</taxon>
        <taxon>Pentapetalae</taxon>
        <taxon>asterids</taxon>
        <taxon>lamiids</taxon>
        <taxon>Lamiales</taxon>
        <taxon>Oleaceae</taxon>
        <taxon>Forsythieae</taxon>
        <taxon>Abeliophyllum</taxon>
    </lineage>
</organism>
<name>A0ABD1U012_9LAMI</name>
<evidence type="ECO:0000256" key="6">
    <source>
        <dbReference type="ARBA" id="ARBA00022801"/>
    </source>
</evidence>
<evidence type="ECO:0000256" key="7">
    <source>
        <dbReference type="ARBA" id="ARBA00023242"/>
    </source>
</evidence>
<gene>
    <name evidence="9" type="ORF">Adt_14582</name>
</gene>
<dbReference type="GO" id="GO:0004518">
    <property type="term" value="F:nuclease activity"/>
    <property type="evidence" value="ECO:0007669"/>
    <property type="project" value="UniProtKB-KW"/>
</dbReference>
<dbReference type="Pfam" id="PF13359">
    <property type="entry name" value="DDE_Tnp_4"/>
    <property type="match status" value="1"/>
</dbReference>
<evidence type="ECO:0000259" key="8">
    <source>
        <dbReference type="Pfam" id="PF13359"/>
    </source>
</evidence>